<sequence length="332" mass="34618">MTYEAIVALFNNWQEIIFALTGLVCISAAVRALKTSPKPYGTFSFWFIIALIFMFGGFVNTTSMTEAVVGKPIPASFVGFLILILGVLSATGQVKVGTVETAQDAEIASNANRVGLWVFVPALVLAFFAAGLSMLQFNYGDKVATIPGGLSVGVASLLALLAAFIISRAKVKETQTDTDRLVMQVGSASILPQLLSALGAVFTAAGVGDVISAMFSGIIPEGNVVMGVIMYVLGMVIFTMIMGNAFAAFQVITIGVGIPFVIAAGGNPAVVGALALTGGYCGTLLTPMAANFNALPVSVLDMKDKYGVIKAQVPFALVMIVIHIVLMLLLAF</sequence>
<dbReference type="STRING" id="1514105.AOC36_02650"/>
<feature type="transmembrane region" description="Helical" evidence="1">
    <location>
        <begin position="181"/>
        <end position="205"/>
    </location>
</feature>
<feature type="transmembrane region" description="Helical" evidence="1">
    <location>
        <begin position="16"/>
        <end position="33"/>
    </location>
</feature>
<dbReference type="RefSeq" id="WP_067631076.1">
    <property type="nucleotide sequence ID" value="NZ_CP013213.1"/>
</dbReference>
<dbReference type="KEGG" id="erl:AOC36_02650"/>
<keyword evidence="1" id="KW-0812">Transmembrane</keyword>
<keyword evidence="3" id="KW-1185">Reference proteome</keyword>
<organism evidence="2 3">
    <name type="scientific">Erysipelothrix larvae</name>
    <dbReference type="NCBI Taxonomy" id="1514105"/>
    <lineage>
        <taxon>Bacteria</taxon>
        <taxon>Bacillati</taxon>
        <taxon>Bacillota</taxon>
        <taxon>Erysipelotrichia</taxon>
        <taxon>Erysipelotrichales</taxon>
        <taxon>Erysipelotrichaceae</taxon>
        <taxon>Erysipelothrix</taxon>
    </lineage>
</organism>
<reference evidence="2 3" key="1">
    <citation type="submission" date="2015-10" db="EMBL/GenBank/DDBJ databases">
        <title>Erysipelothrix larvae sp. LV19 isolated from the larval gut of the rhinoceros beetle, Trypoxylus dichotomus.</title>
        <authorList>
            <person name="Lim S."/>
            <person name="Kim B.-C."/>
        </authorList>
    </citation>
    <scope>NUCLEOTIDE SEQUENCE [LARGE SCALE GENOMIC DNA]</scope>
    <source>
        <strain evidence="2 3">LV19</strain>
    </source>
</reference>
<dbReference type="AlphaFoldDB" id="A0A0X8GYU1"/>
<feature type="transmembrane region" description="Helical" evidence="1">
    <location>
        <begin position="149"/>
        <end position="169"/>
    </location>
</feature>
<dbReference type="InterPro" id="IPR009323">
    <property type="entry name" value="DUF979"/>
</dbReference>
<evidence type="ECO:0000313" key="3">
    <source>
        <dbReference type="Proteomes" id="UP000063781"/>
    </source>
</evidence>
<gene>
    <name evidence="2" type="ORF">AOC36_02650</name>
</gene>
<feature type="transmembrane region" description="Helical" evidence="1">
    <location>
        <begin position="73"/>
        <end position="94"/>
    </location>
</feature>
<dbReference type="Pfam" id="PF06166">
    <property type="entry name" value="DUF979"/>
    <property type="match status" value="1"/>
</dbReference>
<feature type="transmembrane region" description="Helical" evidence="1">
    <location>
        <begin position="313"/>
        <end position="331"/>
    </location>
</feature>
<evidence type="ECO:0000256" key="1">
    <source>
        <dbReference type="SAM" id="Phobius"/>
    </source>
</evidence>
<proteinExistence type="predicted"/>
<keyword evidence="1" id="KW-1133">Transmembrane helix</keyword>
<evidence type="ECO:0000313" key="2">
    <source>
        <dbReference type="EMBL" id="AMC92922.1"/>
    </source>
</evidence>
<dbReference type="Proteomes" id="UP000063781">
    <property type="component" value="Chromosome"/>
</dbReference>
<dbReference type="OrthoDB" id="1689651at2"/>
<dbReference type="EMBL" id="CP013213">
    <property type="protein sequence ID" value="AMC92922.1"/>
    <property type="molecule type" value="Genomic_DNA"/>
</dbReference>
<keyword evidence="1" id="KW-0472">Membrane</keyword>
<accession>A0A0X8GYU1</accession>
<feature type="transmembrane region" description="Helical" evidence="1">
    <location>
        <begin position="40"/>
        <end position="61"/>
    </location>
</feature>
<name>A0A0X8GYU1_9FIRM</name>
<protein>
    <recommendedName>
        <fullName evidence="4">Permease</fullName>
    </recommendedName>
</protein>
<feature type="transmembrane region" description="Helical" evidence="1">
    <location>
        <begin position="114"/>
        <end position="137"/>
    </location>
</feature>
<evidence type="ECO:0008006" key="4">
    <source>
        <dbReference type="Google" id="ProtNLM"/>
    </source>
</evidence>